<dbReference type="RefSeq" id="WP_267846574.1">
    <property type="nucleotide sequence ID" value="NZ_JAPMXC010000001.1"/>
</dbReference>
<evidence type="ECO:0000256" key="6">
    <source>
        <dbReference type="ARBA" id="ARBA00022801"/>
    </source>
</evidence>
<dbReference type="InterPro" id="IPR030665">
    <property type="entry name" value="KaiC"/>
</dbReference>
<name>A0ABT3ZK39_9BURK</name>
<evidence type="ECO:0000256" key="4">
    <source>
        <dbReference type="ARBA" id="ARBA00022737"/>
    </source>
</evidence>
<feature type="domain" description="KaiC" evidence="7">
    <location>
        <begin position="7"/>
        <end position="243"/>
    </location>
</feature>
<organism evidence="8 9">
    <name type="scientific">Robbsia betulipollinis</name>
    <dbReference type="NCBI Taxonomy" id="2981849"/>
    <lineage>
        <taxon>Bacteria</taxon>
        <taxon>Pseudomonadati</taxon>
        <taxon>Pseudomonadota</taxon>
        <taxon>Betaproteobacteria</taxon>
        <taxon>Burkholderiales</taxon>
        <taxon>Burkholderiaceae</taxon>
        <taxon>Robbsia</taxon>
    </lineage>
</organism>
<dbReference type="PRINTS" id="PR01874">
    <property type="entry name" value="DNAREPAIRADA"/>
</dbReference>
<proteinExistence type="predicted"/>
<evidence type="ECO:0000256" key="5">
    <source>
        <dbReference type="ARBA" id="ARBA00022777"/>
    </source>
</evidence>
<gene>
    <name evidence="8" type="ORF">OVY01_06610</name>
</gene>
<evidence type="ECO:0000256" key="2">
    <source>
        <dbReference type="ARBA" id="ARBA00022553"/>
    </source>
</evidence>
<dbReference type="EMBL" id="JAPMXC010000001">
    <property type="protein sequence ID" value="MCY0386906.1"/>
    <property type="molecule type" value="Genomic_DNA"/>
</dbReference>
<dbReference type="InterPro" id="IPR051347">
    <property type="entry name" value="Circadian_clock_KaiC-rel"/>
</dbReference>
<evidence type="ECO:0000313" key="9">
    <source>
        <dbReference type="Proteomes" id="UP001082899"/>
    </source>
</evidence>
<dbReference type="InterPro" id="IPR014774">
    <property type="entry name" value="KaiC-like_dom"/>
</dbReference>
<reference evidence="8" key="1">
    <citation type="submission" date="2022-11" db="EMBL/GenBank/DDBJ databases">
        <title>Robbsia betulipollinis sp. nov., isolated from pollen of birch (Betula pendula).</title>
        <authorList>
            <person name="Shi H."/>
            <person name="Ambika Manirajan B."/>
            <person name="Ratering S."/>
            <person name="Geissler-Plaum R."/>
            <person name="Schnell S."/>
        </authorList>
    </citation>
    <scope>NUCLEOTIDE SEQUENCE</scope>
    <source>
        <strain evidence="8">Bb-Pol-6</strain>
    </source>
</reference>
<sequence length="496" mass="54713">MNSRSLPVVKTGIPDFDAILRGGLPQNRLHLIEGAPGTGKTTIAQRFLLQGIECGERCLYVTLSESTEELTSAAMTHGWSLDGIDILEVVPEEEDLGRQQTVLYPAEVEFGQTISRITAHIAKVAPARVVIDSLSDLRMLAHDPLLYRRQLLALKRFLQGRKITTVVLDDLSGKSDGNPHSLVHGVIALEQLERDYGKARRRLRIVKMRGTDMQTGWHDFSITPQEVFVFPSLIADEHRIEIVGAPVRSGIAGLDKVLNGGLDRGTSTLLVGPSGVGKSSMALCFAMAVVRQGEYASYFTLEETFENFSCRAEALGIPVKSAVEKKQLGWRLTNPSRLSPGEFVWQVRREVEDKGARLIVIDSLNSYLGTIEEEQTLILQMHELLTYLNNQGVVTILILAQRGIVSDVQNPIDMSFLSDNVVLLRYFEAAGELRKALSVVKRRTGAHDNAIHEYRVLPNGMQVGPAISGLQGIFTGVPTYTGSRHTLMNGDHDARE</sequence>
<dbReference type="InterPro" id="IPR003593">
    <property type="entry name" value="AAA+_ATPase"/>
</dbReference>
<dbReference type="InterPro" id="IPR027417">
    <property type="entry name" value="P-loop_NTPase"/>
</dbReference>
<keyword evidence="6" id="KW-0378">Hydrolase</keyword>
<dbReference type="PANTHER" id="PTHR42926">
    <property type="match status" value="1"/>
</dbReference>
<dbReference type="Gene3D" id="3.40.50.300">
    <property type="entry name" value="P-loop containing nucleotide triphosphate hydrolases"/>
    <property type="match status" value="2"/>
</dbReference>
<dbReference type="PROSITE" id="PS51146">
    <property type="entry name" value="KAIC"/>
    <property type="match status" value="2"/>
</dbReference>
<keyword evidence="2" id="KW-0597">Phosphoprotein</keyword>
<keyword evidence="4" id="KW-0677">Repeat</keyword>
<evidence type="ECO:0000256" key="1">
    <source>
        <dbReference type="ARBA" id="ARBA00012513"/>
    </source>
</evidence>
<dbReference type="PIRSF" id="PIRSF039117">
    <property type="entry name" value="KaiC"/>
    <property type="match status" value="1"/>
</dbReference>
<evidence type="ECO:0000313" key="8">
    <source>
        <dbReference type="EMBL" id="MCY0386906.1"/>
    </source>
</evidence>
<accession>A0ABT3ZK39</accession>
<comment type="caution">
    <text evidence="8">The sequence shown here is derived from an EMBL/GenBank/DDBJ whole genome shotgun (WGS) entry which is preliminary data.</text>
</comment>
<dbReference type="EC" id="2.7.11.1" evidence="1"/>
<dbReference type="SUPFAM" id="SSF52540">
    <property type="entry name" value="P-loop containing nucleoside triphosphate hydrolases"/>
    <property type="match status" value="2"/>
</dbReference>
<evidence type="ECO:0000256" key="3">
    <source>
        <dbReference type="ARBA" id="ARBA00022679"/>
    </source>
</evidence>
<dbReference type="SMART" id="SM00382">
    <property type="entry name" value="AAA"/>
    <property type="match status" value="2"/>
</dbReference>
<dbReference type="PANTHER" id="PTHR42926:SF1">
    <property type="entry name" value="CIRCADIAN CLOCK OSCILLATOR PROTEIN KAIC 1"/>
    <property type="match status" value="1"/>
</dbReference>
<feature type="domain" description="KaiC" evidence="7">
    <location>
        <begin position="245"/>
        <end position="477"/>
    </location>
</feature>
<dbReference type="Pfam" id="PF06745">
    <property type="entry name" value="ATPase"/>
    <property type="match status" value="2"/>
</dbReference>
<dbReference type="Proteomes" id="UP001082899">
    <property type="component" value="Unassembled WGS sequence"/>
</dbReference>
<evidence type="ECO:0000259" key="7">
    <source>
        <dbReference type="PROSITE" id="PS51146"/>
    </source>
</evidence>
<keyword evidence="5" id="KW-0418">Kinase</keyword>
<keyword evidence="9" id="KW-1185">Reference proteome</keyword>
<dbReference type="InterPro" id="IPR010624">
    <property type="entry name" value="KaiC_dom"/>
</dbReference>
<protein>
    <recommendedName>
        <fullName evidence="1">non-specific serine/threonine protein kinase</fullName>
        <ecNumber evidence="1">2.7.11.1</ecNumber>
    </recommendedName>
</protein>
<keyword evidence="3" id="KW-0808">Transferase</keyword>